<dbReference type="Gene3D" id="3.30.420.10">
    <property type="entry name" value="Ribonuclease H-like superfamily/Ribonuclease H"/>
    <property type="match status" value="1"/>
</dbReference>
<name>A0A2U1PQ97_ARTAN</name>
<dbReference type="InterPro" id="IPR012337">
    <property type="entry name" value="RNaseH-like_sf"/>
</dbReference>
<dbReference type="PROSITE" id="PS50822">
    <property type="entry name" value="PIWI"/>
    <property type="match status" value="1"/>
</dbReference>
<organism evidence="2 3">
    <name type="scientific">Artemisia annua</name>
    <name type="common">Sweet wormwood</name>
    <dbReference type="NCBI Taxonomy" id="35608"/>
    <lineage>
        <taxon>Eukaryota</taxon>
        <taxon>Viridiplantae</taxon>
        <taxon>Streptophyta</taxon>
        <taxon>Embryophyta</taxon>
        <taxon>Tracheophyta</taxon>
        <taxon>Spermatophyta</taxon>
        <taxon>Magnoliopsida</taxon>
        <taxon>eudicotyledons</taxon>
        <taxon>Gunneridae</taxon>
        <taxon>Pentapetalae</taxon>
        <taxon>asterids</taxon>
        <taxon>campanulids</taxon>
        <taxon>Asterales</taxon>
        <taxon>Asteraceae</taxon>
        <taxon>Asteroideae</taxon>
        <taxon>Anthemideae</taxon>
        <taxon>Artemisiinae</taxon>
        <taxon>Artemisia</taxon>
    </lineage>
</organism>
<dbReference type="InterPro" id="IPR036397">
    <property type="entry name" value="RNaseH_sf"/>
</dbReference>
<dbReference type="InterPro" id="IPR003165">
    <property type="entry name" value="Piwi"/>
</dbReference>
<feature type="domain" description="Piwi" evidence="1">
    <location>
        <begin position="1"/>
        <end position="93"/>
    </location>
</feature>
<keyword evidence="3" id="KW-1185">Reference proteome</keyword>
<dbReference type="GO" id="GO:0003676">
    <property type="term" value="F:nucleic acid binding"/>
    <property type="evidence" value="ECO:0007669"/>
    <property type="project" value="InterPro"/>
</dbReference>
<dbReference type="OrthoDB" id="10252740at2759"/>
<dbReference type="PANTHER" id="PTHR22891">
    <property type="entry name" value="EUKARYOTIC TRANSLATION INITIATION FACTOR 2C"/>
    <property type="match status" value="1"/>
</dbReference>
<dbReference type="AlphaFoldDB" id="A0A2U1PQ97"/>
<protein>
    <submittedName>
        <fullName evidence="2">Argonaute/Dicer protein, PAZ</fullName>
    </submittedName>
</protein>
<evidence type="ECO:0000313" key="3">
    <source>
        <dbReference type="Proteomes" id="UP000245207"/>
    </source>
</evidence>
<gene>
    <name evidence="2" type="ORF">CTI12_AA121680</name>
</gene>
<reference evidence="2 3" key="1">
    <citation type="journal article" date="2018" name="Mol. Plant">
        <title>The genome of Artemisia annua provides insight into the evolution of Asteraceae family and artemisinin biosynthesis.</title>
        <authorList>
            <person name="Shen Q."/>
            <person name="Zhang L."/>
            <person name="Liao Z."/>
            <person name="Wang S."/>
            <person name="Yan T."/>
            <person name="Shi P."/>
            <person name="Liu M."/>
            <person name="Fu X."/>
            <person name="Pan Q."/>
            <person name="Wang Y."/>
            <person name="Lv Z."/>
            <person name="Lu X."/>
            <person name="Zhang F."/>
            <person name="Jiang W."/>
            <person name="Ma Y."/>
            <person name="Chen M."/>
            <person name="Hao X."/>
            <person name="Li L."/>
            <person name="Tang Y."/>
            <person name="Lv G."/>
            <person name="Zhou Y."/>
            <person name="Sun X."/>
            <person name="Brodelius P.E."/>
            <person name="Rose J.K.C."/>
            <person name="Tang K."/>
        </authorList>
    </citation>
    <scope>NUCLEOTIDE SEQUENCE [LARGE SCALE GENOMIC DNA]</scope>
    <source>
        <strain evidence="3">cv. Huhao1</strain>
        <tissue evidence="2">Leaf</tissue>
    </source>
</reference>
<dbReference type="Proteomes" id="UP000245207">
    <property type="component" value="Unassembled WGS sequence"/>
</dbReference>
<dbReference type="EMBL" id="PKPP01000865">
    <property type="protein sequence ID" value="PWA87910.1"/>
    <property type="molecule type" value="Genomic_DNA"/>
</dbReference>
<sequence>MKLKKRHMTRFFFKDDNEFGNVPPRTVVDRGVIHPMEFDFFYLNSHFGGLGTNKPTHYSVLWDENRFSSDKIQQELICSLCFTTARCTKPVSLVFYDLELCLKDCMFFV</sequence>
<evidence type="ECO:0000313" key="2">
    <source>
        <dbReference type="EMBL" id="PWA87910.1"/>
    </source>
</evidence>
<evidence type="ECO:0000259" key="1">
    <source>
        <dbReference type="PROSITE" id="PS50822"/>
    </source>
</evidence>
<dbReference type="Pfam" id="PF02171">
    <property type="entry name" value="Piwi"/>
    <property type="match status" value="1"/>
</dbReference>
<dbReference type="STRING" id="35608.A0A2U1PQ97"/>
<comment type="caution">
    <text evidence="2">The sequence shown here is derived from an EMBL/GenBank/DDBJ whole genome shotgun (WGS) entry which is preliminary data.</text>
</comment>
<accession>A0A2U1PQ97</accession>
<proteinExistence type="predicted"/>
<dbReference type="SUPFAM" id="SSF53098">
    <property type="entry name" value="Ribonuclease H-like"/>
    <property type="match status" value="1"/>
</dbReference>